<feature type="chain" id="PRO_5047502813" description="YARHG domain-containing protein" evidence="1">
    <location>
        <begin position="19"/>
        <end position="214"/>
    </location>
</feature>
<keyword evidence="3" id="KW-1185">Reference proteome</keyword>
<evidence type="ECO:0000313" key="3">
    <source>
        <dbReference type="Proteomes" id="UP001597474"/>
    </source>
</evidence>
<reference evidence="3" key="1">
    <citation type="journal article" date="2019" name="Int. J. Syst. Evol. Microbiol.">
        <title>The Global Catalogue of Microorganisms (GCM) 10K type strain sequencing project: providing services to taxonomists for standard genome sequencing and annotation.</title>
        <authorList>
            <consortium name="The Broad Institute Genomics Platform"/>
            <consortium name="The Broad Institute Genome Sequencing Center for Infectious Disease"/>
            <person name="Wu L."/>
            <person name="Ma J."/>
        </authorList>
    </citation>
    <scope>NUCLEOTIDE SEQUENCE [LARGE SCALE GENOMIC DNA]</scope>
    <source>
        <strain evidence="3">TISTR 2562</strain>
    </source>
</reference>
<gene>
    <name evidence="2" type="ORF">ACFSUD_03425</name>
</gene>
<accession>A0ABW5TY96</accession>
<evidence type="ECO:0008006" key="4">
    <source>
        <dbReference type="Google" id="ProtNLM"/>
    </source>
</evidence>
<sequence length="214" mass="23068">MFRLLMMLMLLTPGPALAEETAQSERCRAMVNGSEVVVEEDRFATFADEVKRREKLRNWPSRRWNKTWGIPPACDSGVLYDYLATTIPTEEIDGYCLTSNAEQGYFLVPGNRNYRGMCKKTICERVNTTAEETAEITRDLTRSTLQSATNPENLRAVAHKSGALILSGTASSLSTSLSAAGATLMTALSTPAALAAVGVSVVAVGGAVYMCSDG</sequence>
<keyword evidence="1" id="KW-0732">Signal</keyword>
<organism evidence="2 3">
    <name type="scientific">Sulfitobacter aestuarii</name>
    <dbReference type="NCBI Taxonomy" id="2161676"/>
    <lineage>
        <taxon>Bacteria</taxon>
        <taxon>Pseudomonadati</taxon>
        <taxon>Pseudomonadota</taxon>
        <taxon>Alphaproteobacteria</taxon>
        <taxon>Rhodobacterales</taxon>
        <taxon>Roseobacteraceae</taxon>
        <taxon>Sulfitobacter</taxon>
    </lineage>
</organism>
<name>A0ABW5TY96_9RHOB</name>
<dbReference type="RefSeq" id="WP_386371487.1">
    <property type="nucleotide sequence ID" value="NZ_JBHUMP010000002.1"/>
</dbReference>
<evidence type="ECO:0000313" key="2">
    <source>
        <dbReference type="EMBL" id="MFD2738613.1"/>
    </source>
</evidence>
<dbReference type="EMBL" id="JBHUMP010000002">
    <property type="protein sequence ID" value="MFD2738613.1"/>
    <property type="molecule type" value="Genomic_DNA"/>
</dbReference>
<feature type="signal peptide" evidence="1">
    <location>
        <begin position="1"/>
        <end position="18"/>
    </location>
</feature>
<dbReference type="Proteomes" id="UP001597474">
    <property type="component" value="Unassembled WGS sequence"/>
</dbReference>
<evidence type="ECO:0000256" key="1">
    <source>
        <dbReference type="SAM" id="SignalP"/>
    </source>
</evidence>
<proteinExistence type="predicted"/>
<protein>
    <recommendedName>
        <fullName evidence="4">YARHG domain-containing protein</fullName>
    </recommendedName>
</protein>
<comment type="caution">
    <text evidence="2">The sequence shown here is derived from an EMBL/GenBank/DDBJ whole genome shotgun (WGS) entry which is preliminary data.</text>
</comment>